<reference evidence="4 5" key="1">
    <citation type="journal article" date="2022" name="DNA Res.">
        <title>Genome analysis of five recently described species of the CUG-Ser clade uncovers Candida theae as a new hybrid lineage with pathogenic potential in the Candida parapsilosis species complex.</title>
        <authorList>
            <person name="Mixao V."/>
            <person name="Del Olmo V."/>
            <person name="Hegedusova E."/>
            <person name="Saus E."/>
            <person name="Pryszcz L."/>
            <person name="Cillingova A."/>
            <person name="Nosek J."/>
            <person name="Gabaldon T."/>
        </authorList>
    </citation>
    <scope>NUCLEOTIDE SEQUENCE [LARGE SCALE GENOMIC DNA]</scope>
    <source>
        <strain evidence="4 5">CBS 12239</strain>
    </source>
</reference>
<sequence length="501" mass="57271">MPSVSNLNYEKPVSLSSSQIENIAIIGGGASGAIILDSLLKEPNSNIKSITVFERQQKLGGVWYFNPETIQTPNHIIKAGNINFQNDPQLENPFHDHKYTRKLILPKSTQERFIQTPSYYGIKTNIIEKMMTYSDSNEWPVEGTAEDRKYVEGTVVQEYIENYVGRNLDDPRVTLKLGSTVEDVERVDRNDDSTTILPYRFKLTVREQFDDKQDYWYQQEFDSIVVATGHYHVPYIPHVPGLQEVQEKFPNVVQHAKFYRDSDSYKNKTVVVVGSRASGSDLAKFVAKEPGTTVYQSIRNLDRTKVLSTRPNVHSKPVIENIQLSDDNNGITVTFADGSTLTNPDHIIYCTGYLFSYPFLDRLFDKSLTNEGITVSNLYQHTFIINEPLITIIGVPIDGVSFRVFEYQAILLARYLTGKIELVSRNKQLEWVKERYQSKGNSRLFHTIGVTDALEYARTLTQLGQVSEKTKVGREFPVMTDEDIAVYKAAGERLRKFWDER</sequence>
<keyword evidence="2" id="KW-0274">FAD</keyword>
<name>A0AAD5BEY6_9ASCO</name>
<dbReference type="EMBL" id="JAIHNG010000118">
    <property type="protein sequence ID" value="KAI5958173.1"/>
    <property type="molecule type" value="Genomic_DNA"/>
</dbReference>
<keyword evidence="1" id="KW-0285">Flavoprotein</keyword>
<dbReference type="RefSeq" id="XP_051608764.1">
    <property type="nucleotide sequence ID" value="XM_051751852.1"/>
</dbReference>
<keyword evidence="5" id="KW-1185">Reference proteome</keyword>
<dbReference type="Gene3D" id="3.50.50.60">
    <property type="entry name" value="FAD/NAD(P)-binding domain"/>
    <property type="match status" value="2"/>
</dbReference>
<dbReference type="Proteomes" id="UP001204833">
    <property type="component" value="Unassembled WGS sequence"/>
</dbReference>
<accession>A0AAD5BEY6</accession>
<dbReference type="PANTHER" id="PTHR23023">
    <property type="entry name" value="DIMETHYLANILINE MONOOXYGENASE"/>
    <property type="match status" value="1"/>
</dbReference>
<organism evidence="4 5">
    <name type="scientific">Candida theae</name>
    <dbReference type="NCBI Taxonomy" id="1198502"/>
    <lineage>
        <taxon>Eukaryota</taxon>
        <taxon>Fungi</taxon>
        <taxon>Dikarya</taxon>
        <taxon>Ascomycota</taxon>
        <taxon>Saccharomycotina</taxon>
        <taxon>Pichiomycetes</taxon>
        <taxon>Debaryomycetaceae</taxon>
        <taxon>Candida/Lodderomyces clade</taxon>
        <taxon>Candida</taxon>
    </lineage>
</organism>
<dbReference type="GeneID" id="76150587"/>
<comment type="caution">
    <text evidence="4">The sequence shown here is derived from an EMBL/GenBank/DDBJ whole genome shotgun (WGS) entry which is preliminary data.</text>
</comment>
<dbReference type="Pfam" id="PF13738">
    <property type="entry name" value="Pyr_redox_3"/>
    <property type="match status" value="1"/>
</dbReference>
<dbReference type="GO" id="GO:0016491">
    <property type="term" value="F:oxidoreductase activity"/>
    <property type="evidence" value="ECO:0007669"/>
    <property type="project" value="UniProtKB-KW"/>
</dbReference>
<gene>
    <name evidence="4" type="ORF">KGF57_002528</name>
</gene>
<dbReference type="InterPro" id="IPR000960">
    <property type="entry name" value="Flavin_mOase"/>
</dbReference>
<dbReference type="SUPFAM" id="SSF51905">
    <property type="entry name" value="FAD/NAD(P)-binding domain"/>
    <property type="match status" value="2"/>
</dbReference>
<dbReference type="AlphaFoldDB" id="A0AAD5BEY6"/>
<keyword evidence="3" id="KW-0560">Oxidoreductase</keyword>
<dbReference type="InterPro" id="IPR036188">
    <property type="entry name" value="FAD/NAD-bd_sf"/>
</dbReference>
<protein>
    <recommendedName>
        <fullName evidence="6">Thiol-specific monooxygenase</fullName>
    </recommendedName>
</protein>
<evidence type="ECO:0008006" key="6">
    <source>
        <dbReference type="Google" id="ProtNLM"/>
    </source>
</evidence>
<dbReference type="GO" id="GO:0050661">
    <property type="term" value="F:NADP binding"/>
    <property type="evidence" value="ECO:0007669"/>
    <property type="project" value="InterPro"/>
</dbReference>
<evidence type="ECO:0000313" key="4">
    <source>
        <dbReference type="EMBL" id="KAI5958173.1"/>
    </source>
</evidence>
<evidence type="ECO:0000313" key="5">
    <source>
        <dbReference type="Proteomes" id="UP001204833"/>
    </source>
</evidence>
<dbReference type="InterPro" id="IPR050346">
    <property type="entry name" value="FMO-like"/>
</dbReference>
<dbReference type="PIRSF" id="PIRSF000332">
    <property type="entry name" value="FMO"/>
    <property type="match status" value="1"/>
</dbReference>
<evidence type="ECO:0000256" key="3">
    <source>
        <dbReference type="ARBA" id="ARBA00023002"/>
    </source>
</evidence>
<proteinExistence type="predicted"/>
<evidence type="ECO:0000256" key="2">
    <source>
        <dbReference type="ARBA" id="ARBA00022827"/>
    </source>
</evidence>
<evidence type="ECO:0000256" key="1">
    <source>
        <dbReference type="ARBA" id="ARBA00022630"/>
    </source>
</evidence>
<dbReference type="GO" id="GO:0050660">
    <property type="term" value="F:flavin adenine dinucleotide binding"/>
    <property type="evidence" value="ECO:0007669"/>
    <property type="project" value="InterPro"/>
</dbReference>